<name>A0A8T2RM63_CERRI</name>
<reference evidence="2" key="1">
    <citation type="submission" date="2021-08" db="EMBL/GenBank/DDBJ databases">
        <title>WGS assembly of Ceratopteris richardii.</title>
        <authorList>
            <person name="Marchant D.B."/>
            <person name="Chen G."/>
            <person name="Jenkins J."/>
            <person name="Shu S."/>
            <person name="Leebens-Mack J."/>
            <person name="Grimwood J."/>
            <person name="Schmutz J."/>
            <person name="Soltis P."/>
            <person name="Soltis D."/>
            <person name="Chen Z.-H."/>
        </authorList>
    </citation>
    <scope>NUCLEOTIDE SEQUENCE</scope>
    <source>
        <strain evidence="2">Whitten #5841</strain>
        <tissue evidence="2">Leaf</tissue>
    </source>
</reference>
<evidence type="ECO:0000313" key="3">
    <source>
        <dbReference type="Proteomes" id="UP000825935"/>
    </source>
</evidence>
<evidence type="ECO:0000313" key="2">
    <source>
        <dbReference type="EMBL" id="KAH7296645.1"/>
    </source>
</evidence>
<organism evidence="2 3">
    <name type="scientific">Ceratopteris richardii</name>
    <name type="common">Triangle waterfern</name>
    <dbReference type="NCBI Taxonomy" id="49495"/>
    <lineage>
        <taxon>Eukaryota</taxon>
        <taxon>Viridiplantae</taxon>
        <taxon>Streptophyta</taxon>
        <taxon>Embryophyta</taxon>
        <taxon>Tracheophyta</taxon>
        <taxon>Polypodiopsida</taxon>
        <taxon>Polypodiidae</taxon>
        <taxon>Polypodiales</taxon>
        <taxon>Pteridineae</taxon>
        <taxon>Pteridaceae</taxon>
        <taxon>Parkerioideae</taxon>
        <taxon>Ceratopteris</taxon>
    </lineage>
</organism>
<dbReference type="AlphaFoldDB" id="A0A8T2RM63"/>
<protein>
    <submittedName>
        <fullName evidence="2">Uncharacterized protein</fullName>
    </submittedName>
</protein>
<dbReference type="EMBL" id="CM035431">
    <property type="protein sequence ID" value="KAH7296645.1"/>
    <property type="molecule type" value="Genomic_DNA"/>
</dbReference>
<comment type="caution">
    <text evidence="2">The sequence shown here is derived from an EMBL/GenBank/DDBJ whole genome shotgun (WGS) entry which is preliminary data.</text>
</comment>
<feature type="compositionally biased region" description="Basic and acidic residues" evidence="1">
    <location>
        <begin position="75"/>
        <end position="99"/>
    </location>
</feature>
<keyword evidence="3" id="KW-1185">Reference proteome</keyword>
<feature type="compositionally biased region" description="Polar residues" evidence="1">
    <location>
        <begin position="105"/>
        <end position="114"/>
    </location>
</feature>
<accession>A0A8T2RM63</accession>
<sequence length="114" mass="13251">MRVHCPPSVAHECFQSCGLPPGSEVIFRLEFGSDYVFKRYPVFRPSDKAVLEKHCVQNIAQTKSIKEKRCRASARQEEISDRAQQKRHDLELQDDKTVFHLDYNSPRTHPPKNN</sequence>
<dbReference type="Proteomes" id="UP000825935">
    <property type="component" value="Chromosome 26"/>
</dbReference>
<dbReference type="OrthoDB" id="10617520at2759"/>
<feature type="region of interest" description="Disordered" evidence="1">
    <location>
        <begin position="75"/>
        <end position="114"/>
    </location>
</feature>
<proteinExistence type="predicted"/>
<evidence type="ECO:0000256" key="1">
    <source>
        <dbReference type="SAM" id="MobiDB-lite"/>
    </source>
</evidence>
<gene>
    <name evidence="2" type="ORF">KP509_26G032500</name>
</gene>